<organism evidence="1">
    <name type="scientific">Spodoptera frugiperda</name>
    <name type="common">Fall armyworm</name>
    <dbReference type="NCBI Taxonomy" id="7108"/>
    <lineage>
        <taxon>Eukaryota</taxon>
        <taxon>Metazoa</taxon>
        <taxon>Ecdysozoa</taxon>
        <taxon>Arthropoda</taxon>
        <taxon>Hexapoda</taxon>
        <taxon>Insecta</taxon>
        <taxon>Pterygota</taxon>
        <taxon>Neoptera</taxon>
        <taxon>Endopterygota</taxon>
        <taxon>Lepidoptera</taxon>
        <taxon>Glossata</taxon>
        <taxon>Ditrysia</taxon>
        <taxon>Noctuoidea</taxon>
        <taxon>Noctuidae</taxon>
        <taxon>Amphipyrinae</taxon>
        <taxon>Spodoptera</taxon>
    </lineage>
</organism>
<accession>A0A2H1VBN4</accession>
<reference evidence="1" key="1">
    <citation type="submission" date="2016-07" db="EMBL/GenBank/DDBJ databases">
        <authorList>
            <person name="Bretaudeau A."/>
        </authorList>
    </citation>
    <scope>NUCLEOTIDE SEQUENCE</scope>
    <source>
        <strain evidence="1">Rice</strain>
        <tissue evidence="1">Whole body</tissue>
    </source>
</reference>
<evidence type="ECO:0000313" key="1">
    <source>
        <dbReference type="EMBL" id="SOQ38249.1"/>
    </source>
</evidence>
<protein>
    <submittedName>
        <fullName evidence="1">SFRICE_013809</fullName>
    </submittedName>
</protein>
<dbReference type="EMBL" id="ODYU01001684">
    <property type="protein sequence ID" value="SOQ38249.1"/>
    <property type="molecule type" value="Genomic_DNA"/>
</dbReference>
<gene>
    <name evidence="1" type="ORF">SFRICE_013809</name>
</gene>
<dbReference type="AlphaFoldDB" id="A0A2H1VBN4"/>
<proteinExistence type="predicted"/>
<name>A0A2H1VBN4_SPOFR</name>
<sequence>MSENELDVMTASLANGRKCDCRVRGLAFDSQVTVLLGIFSGFRKFLSSSTQSGIVPNGFVYGAVARMSRQFSICLQLVVLKIELSSGELSVRPEGMTVDKNALMMPMFRFFENFLEVTEVRSLEMCRVHGNRFTPYYIALVT</sequence>